<dbReference type="FunFam" id="3.40.50.300:FF:000843">
    <property type="entry name" value="Chromatin structure-remodeling complex subunit snf21"/>
    <property type="match status" value="1"/>
</dbReference>
<keyword evidence="6 15" id="KW-0863">Zinc-finger</keyword>
<evidence type="ECO:0000256" key="4">
    <source>
        <dbReference type="ARBA" id="ARBA00022723"/>
    </source>
</evidence>
<dbReference type="GO" id="GO:0004386">
    <property type="term" value="F:helicase activity"/>
    <property type="evidence" value="ECO:0007669"/>
    <property type="project" value="UniProtKB-KW"/>
</dbReference>
<evidence type="ECO:0000259" key="20">
    <source>
        <dbReference type="PROSITE" id="PS51192"/>
    </source>
</evidence>
<dbReference type="Pfam" id="PF13923">
    <property type="entry name" value="zf-C3HC4_2"/>
    <property type="match status" value="1"/>
</dbReference>
<dbReference type="InterPro" id="IPR013083">
    <property type="entry name" value="Znf_RING/FYVE/PHD"/>
</dbReference>
<dbReference type="GO" id="GO:0006368">
    <property type="term" value="P:transcription elongation by RNA polymerase II"/>
    <property type="evidence" value="ECO:0007669"/>
    <property type="project" value="EnsemblFungi"/>
</dbReference>
<dbReference type="GO" id="GO:0006355">
    <property type="term" value="P:regulation of DNA-templated transcription"/>
    <property type="evidence" value="ECO:0007669"/>
    <property type="project" value="EnsemblFungi"/>
</dbReference>
<keyword evidence="9" id="KW-0645">Protease</keyword>
<dbReference type="GO" id="GO:0140015">
    <property type="term" value="F:histone H3K14ac reader activity"/>
    <property type="evidence" value="ECO:0007669"/>
    <property type="project" value="EnsemblFungi"/>
</dbReference>
<dbReference type="InterPro" id="IPR038718">
    <property type="entry name" value="SNF2-like_sf"/>
</dbReference>
<dbReference type="Gene3D" id="3.40.50.10810">
    <property type="entry name" value="Tandem AAA-ATPase domain"/>
    <property type="match status" value="1"/>
</dbReference>
<dbReference type="GO" id="GO:0008270">
    <property type="term" value="F:zinc ion binding"/>
    <property type="evidence" value="ECO:0007669"/>
    <property type="project" value="UniProtKB-KW"/>
</dbReference>
<dbReference type="FunFam" id="3.40.50.10810:FF:000008">
    <property type="entry name" value="Chromatin structure-remodeling complex subunit snf21"/>
    <property type="match status" value="1"/>
</dbReference>
<protein>
    <recommendedName>
        <fullName evidence="2">Metacaspase-1</fullName>
    </recommendedName>
</protein>
<evidence type="ECO:0000313" key="23">
    <source>
        <dbReference type="EMBL" id="KGK39041.1"/>
    </source>
</evidence>
<dbReference type="SMART" id="SM01314">
    <property type="entry name" value="SnAC"/>
    <property type="match status" value="1"/>
</dbReference>
<evidence type="ECO:0000259" key="18">
    <source>
        <dbReference type="PROSITE" id="PS50014"/>
    </source>
</evidence>
<dbReference type="VEuPathDB" id="FungiDB:C5L36_0B12190"/>
<feature type="domain" description="Bromo" evidence="18">
    <location>
        <begin position="1575"/>
        <end position="1645"/>
    </location>
</feature>
<dbReference type="CDD" id="cd16449">
    <property type="entry name" value="RING-HC"/>
    <property type="match status" value="1"/>
</dbReference>
<keyword evidence="5" id="KW-0547">Nucleotide-binding</keyword>
<dbReference type="PROSITE" id="PS50089">
    <property type="entry name" value="ZF_RING_2"/>
    <property type="match status" value="1"/>
</dbReference>
<evidence type="ECO:0000256" key="16">
    <source>
        <dbReference type="SAM" id="MobiDB-lite"/>
    </source>
</evidence>
<dbReference type="GO" id="GO:0004197">
    <property type="term" value="F:cysteine-type endopeptidase activity"/>
    <property type="evidence" value="ECO:0007669"/>
    <property type="project" value="InterPro"/>
</dbReference>
<organism evidence="23 24">
    <name type="scientific">Pichia kudriavzevii</name>
    <name type="common">Yeast</name>
    <name type="synonym">Issatchenkia orientalis</name>
    <dbReference type="NCBI Taxonomy" id="4909"/>
    <lineage>
        <taxon>Eukaryota</taxon>
        <taxon>Fungi</taxon>
        <taxon>Dikarya</taxon>
        <taxon>Ascomycota</taxon>
        <taxon>Saccharomycotina</taxon>
        <taxon>Pichiomycetes</taxon>
        <taxon>Pichiales</taxon>
        <taxon>Pichiaceae</taxon>
        <taxon>Pichia</taxon>
    </lineage>
</organism>
<dbReference type="Pfam" id="PF00439">
    <property type="entry name" value="Bromodomain"/>
    <property type="match status" value="1"/>
</dbReference>
<dbReference type="Gene3D" id="1.20.5.170">
    <property type="match status" value="1"/>
</dbReference>
<keyword evidence="13" id="KW-0539">Nucleus</keyword>
<reference evidence="24" key="1">
    <citation type="journal article" date="2014" name="Microb. Cell Fact.">
        <title>Exploiting Issatchenkia orientalis SD108 for succinic acid production.</title>
        <authorList>
            <person name="Xiao H."/>
            <person name="Shao Z."/>
            <person name="Jiang Y."/>
            <person name="Dole S."/>
            <person name="Zhao H."/>
        </authorList>
    </citation>
    <scope>NUCLEOTIDE SEQUENCE [LARGE SCALE GENOMIC DNA]</scope>
    <source>
        <strain evidence="24">SD108</strain>
    </source>
</reference>
<dbReference type="GO" id="GO:0007059">
    <property type="term" value="P:chromosome segregation"/>
    <property type="evidence" value="ECO:0007669"/>
    <property type="project" value="EnsemblFungi"/>
</dbReference>
<evidence type="ECO:0000256" key="7">
    <source>
        <dbReference type="ARBA" id="ARBA00022801"/>
    </source>
</evidence>
<dbReference type="PROSITE" id="PS51192">
    <property type="entry name" value="HELICASE_ATP_BIND_1"/>
    <property type="match status" value="1"/>
</dbReference>
<dbReference type="Proteomes" id="UP000029867">
    <property type="component" value="Unassembled WGS sequence"/>
</dbReference>
<evidence type="ECO:0000256" key="1">
    <source>
        <dbReference type="ARBA" id="ARBA00004123"/>
    </source>
</evidence>
<evidence type="ECO:0000256" key="6">
    <source>
        <dbReference type="ARBA" id="ARBA00022771"/>
    </source>
</evidence>
<keyword evidence="12 14" id="KW-0103">Bromodomain</keyword>
<evidence type="ECO:0000256" key="12">
    <source>
        <dbReference type="ARBA" id="ARBA00023117"/>
    </source>
</evidence>
<dbReference type="GO" id="GO:0015616">
    <property type="term" value="F:DNA translocase activity"/>
    <property type="evidence" value="ECO:0007669"/>
    <property type="project" value="EnsemblFungi"/>
</dbReference>
<keyword evidence="17" id="KW-0812">Transmembrane</keyword>
<dbReference type="InterPro" id="IPR001487">
    <property type="entry name" value="Bromodomain"/>
</dbReference>
<evidence type="ECO:0000256" key="3">
    <source>
        <dbReference type="ARBA" id="ARBA00022703"/>
    </source>
</evidence>
<dbReference type="PANTHER" id="PTHR10799">
    <property type="entry name" value="SNF2/RAD54 HELICASE FAMILY"/>
    <property type="match status" value="1"/>
</dbReference>
<dbReference type="GO" id="GO:0007010">
    <property type="term" value="P:cytoskeleton organization"/>
    <property type="evidence" value="ECO:0007669"/>
    <property type="project" value="EnsemblFungi"/>
</dbReference>
<dbReference type="InterPro" id="IPR027417">
    <property type="entry name" value="P-loop_NTPase"/>
</dbReference>
<proteinExistence type="predicted"/>
<dbReference type="PROSITE" id="PS50014">
    <property type="entry name" value="BROMODOMAIN_2"/>
    <property type="match status" value="1"/>
</dbReference>
<dbReference type="Pfam" id="PF00271">
    <property type="entry name" value="Helicase_C"/>
    <property type="match status" value="1"/>
</dbReference>
<evidence type="ECO:0000259" key="21">
    <source>
        <dbReference type="PROSITE" id="PS51194"/>
    </source>
</evidence>
<feature type="domain" description="RING-type" evidence="19">
    <location>
        <begin position="48"/>
        <end position="97"/>
    </location>
</feature>
<gene>
    <name evidence="23" type="ORF">JL09_g1834</name>
</gene>
<dbReference type="GO" id="GO:0006284">
    <property type="term" value="P:base-excision repair"/>
    <property type="evidence" value="ECO:0007669"/>
    <property type="project" value="EnsemblFungi"/>
</dbReference>
<feature type="domain" description="HSA" evidence="22">
    <location>
        <begin position="694"/>
        <end position="775"/>
    </location>
</feature>
<dbReference type="InterPro" id="IPR029030">
    <property type="entry name" value="Caspase-like_dom_sf"/>
</dbReference>
<comment type="caution">
    <text evidence="23">The sequence shown here is derived from an EMBL/GenBank/DDBJ whole genome shotgun (WGS) entry which is preliminary data.</text>
</comment>
<dbReference type="Gene3D" id="3.30.40.10">
    <property type="entry name" value="Zinc/RING finger domain, C3HC4 (zinc finger)"/>
    <property type="match status" value="1"/>
</dbReference>
<evidence type="ECO:0000256" key="10">
    <source>
        <dbReference type="ARBA" id="ARBA00022833"/>
    </source>
</evidence>
<dbReference type="PROSITE" id="PS00518">
    <property type="entry name" value="ZF_RING_1"/>
    <property type="match status" value="1"/>
</dbReference>
<evidence type="ECO:0000256" key="2">
    <source>
        <dbReference type="ARBA" id="ARBA00016994"/>
    </source>
</evidence>
<evidence type="ECO:0000256" key="8">
    <source>
        <dbReference type="ARBA" id="ARBA00022806"/>
    </source>
</evidence>
<feature type="region of interest" description="Disordered" evidence="16">
    <location>
        <begin position="1"/>
        <end position="43"/>
    </location>
</feature>
<dbReference type="GO" id="GO:0034080">
    <property type="term" value="P:CENP-A containing chromatin assembly"/>
    <property type="evidence" value="ECO:0007669"/>
    <property type="project" value="EnsemblFungi"/>
</dbReference>
<dbReference type="SUPFAM" id="SSF52540">
    <property type="entry name" value="P-loop containing nucleoside triphosphate hydrolases"/>
    <property type="match status" value="2"/>
</dbReference>
<dbReference type="Pfam" id="PF00176">
    <property type="entry name" value="SNF2-rel_dom"/>
    <property type="match status" value="1"/>
</dbReference>
<evidence type="ECO:0000256" key="13">
    <source>
        <dbReference type="ARBA" id="ARBA00023242"/>
    </source>
</evidence>
<evidence type="ECO:0000256" key="15">
    <source>
        <dbReference type="PROSITE-ProRule" id="PRU00175"/>
    </source>
</evidence>
<dbReference type="SUPFAM" id="SSF52129">
    <property type="entry name" value="Caspase-like"/>
    <property type="match status" value="1"/>
</dbReference>
<keyword evidence="9" id="KW-0788">Thiol protease</keyword>
<feature type="compositionally biased region" description="Acidic residues" evidence="16">
    <location>
        <begin position="836"/>
        <end position="845"/>
    </location>
</feature>
<dbReference type="InterPro" id="IPR036427">
    <property type="entry name" value="Bromodomain-like_sf"/>
</dbReference>
<dbReference type="InterPro" id="IPR001650">
    <property type="entry name" value="Helicase_C-like"/>
</dbReference>
<dbReference type="Pfam" id="PF00656">
    <property type="entry name" value="Peptidase_C14"/>
    <property type="match status" value="1"/>
</dbReference>
<dbReference type="PROSITE" id="PS51204">
    <property type="entry name" value="HSA"/>
    <property type="match status" value="1"/>
</dbReference>
<dbReference type="InterPro" id="IPR014001">
    <property type="entry name" value="Helicase_ATP-bd"/>
</dbReference>
<feature type="transmembrane region" description="Helical" evidence="17">
    <location>
        <begin position="106"/>
        <end position="124"/>
    </location>
</feature>
<dbReference type="HOGENOM" id="CLU_000315_15_3_1"/>
<keyword evidence="3" id="KW-0053">Apoptosis</keyword>
<evidence type="ECO:0000313" key="24">
    <source>
        <dbReference type="Proteomes" id="UP000029867"/>
    </source>
</evidence>
<dbReference type="GO" id="GO:0006337">
    <property type="term" value="P:nucleosome disassembly"/>
    <property type="evidence" value="ECO:0007669"/>
    <property type="project" value="EnsemblFungi"/>
</dbReference>
<comment type="subcellular location">
    <subcellularLocation>
        <location evidence="1">Nucleus</location>
    </subcellularLocation>
</comment>
<dbReference type="SMART" id="SM00487">
    <property type="entry name" value="DEXDc"/>
    <property type="match status" value="1"/>
</dbReference>
<dbReference type="GO" id="GO:0000775">
    <property type="term" value="C:chromosome, centromeric region"/>
    <property type="evidence" value="ECO:0007669"/>
    <property type="project" value="EnsemblFungi"/>
</dbReference>
<dbReference type="InterPro" id="IPR029295">
    <property type="entry name" value="SnAC"/>
</dbReference>
<dbReference type="InterPro" id="IPR049730">
    <property type="entry name" value="SNF2/RAD54-like_C"/>
</dbReference>
<dbReference type="Pfam" id="PF14619">
    <property type="entry name" value="SnAC"/>
    <property type="match status" value="1"/>
</dbReference>
<evidence type="ECO:0000256" key="5">
    <source>
        <dbReference type="ARBA" id="ARBA00022741"/>
    </source>
</evidence>
<evidence type="ECO:0000259" key="19">
    <source>
        <dbReference type="PROSITE" id="PS50089"/>
    </source>
</evidence>
<sequence length="1665" mass="190625">MENNNRKRRRDEDTAVSETVVLLSDEETTATTEKRTSQPSSSSHTIQCCVCMDELKNAVATPCGHILCSECLFEALATSHMGQRGSEIRGGLCPVCRQRVLYKDIVPLKCVCASATSLLQFFFFRKPIKLDDTTHMYTNRGYSNGYSNGSVYGNNEGYQSGKRRALLVGINYFGTNNQLNGCINDVHNMEKFLLTQGFTPGDMVILTDDQQNPMGIPTRANMLRAMQWLVSDARPGDSFFFHYSGHGGEEKDLDGDEVDGMDECIYPVDFQSQGSIIDDIMHDIMVRPLPQGCKLTAIFDSCHSGTALDLPYTYRAQDGGLKEYSIWKEGGMDGAQLLLGYATRDVGMMMGSVKSLFNTASHYKSKEQIEAITRMKMSLADVAMFSGCKDDQTSADASGTGAMSWAFLTAMSNLPPDRIPFAILVSVYEPAKTSYSITIDISFGQRDTTMNTADSLIQDLLNKLAQYDESVRRSNANKNDLDESWSKNTEQVDLELLRKQVLGLQLLAKDIDLPTELALEYLKNDDDSIKKQLNDTKKSSINDVSLPLPLDDYDSKAEMLGIIPNKPKVDPRFHSVGSPELEDLVKLKIDSRINQLESLSSNLGSYDFSKFENDLNYSNEEILDNVDELKIDALVELKSLKLLPLQKQLRNHLLIKVATNTIYNDESLNNYSVFKTWKRTYCVHPKQKVVQTAKLAEKLQQQQQFEREKLIESLHNEKVQLYIETANKTQNNIASNQMRRFQLGKSIHKFHQECERDESKKFERNAKQRLQALKANDEEAYIKLLDQTKDKRITHLLKQTNSFLDSLANAVKVQQNETKILTQIEKGMNPSKDSKTEEEEEETEKESETKEKKVDYYEVAHHIKEKVEKQPSILVGGTLKEYQIKGLEWMVSLYNNHLNGILADEMGLGKTIQSIALITYLIEKKSESGKFLIIVPLSTITNWTLEFEQWAPSLKTIVYKGSQQQRRDLQHQIRMADFQVLLTTYEYVIRDRPLLSKFKWAHMLIDEGHRLKNADSKLFQTLTNYYTTRNRLILTGTPLQNSLPELWALLNFILPKVFNSVKSFDEWFNTPFANTGHQEKLELSEEESLLIIRRLHKVLRPFLLRRLKKDVAKDLPDKVEKVIKCKFSNLQSHIYKQLLTHNALFIGEGQIGATKSGLKGLNNKIMQLRKACNHPFVFEEVENLVNPDRLTTDLIWRCSGKFELLDRILPKLRATGHRVLIFFQMTQVMDIMEDFLRFKNLKYMRLDGSTKADDRQSMLKDFNAPDSEYFCFLLSTRAGGLGLNLQSADTVIIFDTDWNPHQDLQAQDRAHRIGQKNEVRILRLITSESVEEVILERAHQKLDIDGKVIQAGKFDNKSSAEEQEAYLKSLLEKEKLKGDDAENDNFDDAEINEILARDENEMETFEKLDMDRAREDTVRGTPRLMEEDEVPEVLKEDMSQHVDVREEASGRRVTKKVIYDDGLTEEQWLQAMDDENDSVEAAVERKRQRLAKMRNKNEETTDEGLNNDDFKGSDSDEEVYADDVPNRKRQRLSRGSTPKESSVKKNQKKEAKPLPEWIQRGYELLDSLERLTDEDGNDISSLFIKLPSRKYYADYYKIIPHPVSLNQVRKQLDTKKLANWDAFIGELKQMVANAHVYNEEGSYVAKAADILGKRMDEMVSQWDIS</sequence>
<dbReference type="GO" id="GO:0140008">
    <property type="term" value="F:histone H4 reader activity"/>
    <property type="evidence" value="ECO:0007669"/>
    <property type="project" value="EnsemblFungi"/>
</dbReference>
<keyword evidence="10" id="KW-0862">Zinc</keyword>
<dbReference type="SMART" id="SM00490">
    <property type="entry name" value="HELICc"/>
    <property type="match status" value="1"/>
</dbReference>
<dbReference type="Gene3D" id="3.40.50.12660">
    <property type="match status" value="1"/>
</dbReference>
<feature type="domain" description="Helicase ATP-binding" evidence="20">
    <location>
        <begin position="891"/>
        <end position="1056"/>
    </location>
</feature>
<dbReference type="GO" id="GO:0016586">
    <property type="term" value="C:RSC-type complex"/>
    <property type="evidence" value="ECO:0007669"/>
    <property type="project" value="EnsemblFungi"/>
</dbReference>
<feature type="region of interest" description="Disordered" evidence="16">
    <location>
        <begin position="823"/>
        <end position="852"/>
    </location>
</feature>
<dbReference type="InterPro" id="IPR017907">
    <property type="entry name" value="Znf_RING_CS"/>
</dbReference>
<dbReference type="GO" id="GO:0140054">
    <property type="term" value="F:histone H2A reader activity"/>
    <property type="evidence" value="ECO:0007669"/>
    <property type="project" value="EnsemblFungi"/>
</dbReference>
<keyword evidence="17" id="KW-0472">Membrane</keyword>
<dbReference type="SMART" id="SM00184">
    <property type="entry name" value="RING"/>
    <property type="match status" value="1"/>
</dbReference>
<dbReference type="GO" id="GO:0006508">
    <property type="term" value="P:proteolysis"/>
    <property type="evidence" value="ECO:0007669"/>
    <property type="project" value="InterPro"/>
</dbReference>
<evidence type="ECO:0000259" key="22">
    <source>
        <dbReference type="PROSITE" id="PS51204"/>
    </source>
</evidence>
<keyword evidence="8" id="KW-0347">Helicase</keyword>
<dbReference type="PROSITE" id="PS51194">
    <property type="entry name" value="HELICASE_CTER"/>
    <property type="match status" value="1"/>
</dbReference>
<keyword evidence="4" id="KW-0479">Metal-binding</keyword>
<dbReference type="EMBL" id="JQFK01000013">
    <property type="protein sequence ID" value="KGK39041.1"/>
    <property type="molecule type" value="Genomic_DNA"/>
</dbReference>
<dbReference type="eggNOG" id="KOG0386">
    <property type="taxonomic scope" value="Eukaryota"/>
</dbReference>
<dbReference type="InterPro" id="IPR011600">
    <property type="entry name" value="Pept_C14_caspase"/>
</dbReference>
<dbReference type="SUPFAM" id="SSF57850">
    <property type="entry name" value="RING/U-box"/>
    <property type="match status" value="1"/>
</dbReference>
<dbReference type="GO" id="GO:0005524">
    <property type="term" value="F:ATP binding"/>
    <property type="evidence" value="ECO:0007669"/>
    <property type="project" value="UniProtKB-KW"/>
</dbReference>
<evidence type="ECO:0000256" key="17">
    <source>
        <dbReference type="SAM" id="Phobius"/>
    </source>
</evidence>
<dbReference type="InterPro" id="IPR000330">
    <property type="entry name" value="SNF2_N"/>
</dbReference>
<dbReference type="GO" id="GO:0006302">
    <property type="term" value="P:double-strand break repair"/>
    <property type="evidence" value="ECO:0007669"/>
    <property type="project" value="EnsemblFungi"/>
</dbReference>
<accession>A0A099P4T8</accession>
<dbReference type="Pfam" id="PF07529">
    <property type="entry name" value="HSA"/>
    <property type="match status" value="1"/>
</dbReference>
<feature type="region of interest" description="Disordered" evidence="16">
    <location>
        <begin position="1490"/>
        <end position="1552"/>
    </location>
</feature>
<keyword evidence="7" id="KW-0378">Hydrolase</keyword>
<name>A0A099P4T8_PICKU</name>
<dbReference type="SMART" id="SM00297">
    <property type="entry name" value="BROMO"/>
    <property type="match status" value="1"/>
</dbReference>
<evidence type="ECO:0000256" key="11">
    <source>
        <dbReference type="ARBA" id="ARBA00022840"/>
    </source>
</evidence>
<dbReference type="GO" id="GO:0006915">
    <property type="term" value="P:apoptotic process"/>
    <property type="evidence" value="ECO:0007669"/>
    <property type="project" value="UniProtKB-KW"/>
</dbReference>
<dbReference type="GO" id="GO:0051321">
    <property type="term" value="P:meiotic cell cycle"/>
    <property type="evidence" value="ECO:0007669"/>
    <property type="project" value="EnsemblFungi"/>
</dbReference>
<dbReference type="VEuPathDB" id="FungiDB:C5L36_0B12200"/>
<dbReference type="eggNOG" id="KOG1546">
    <property type="taxonomic scope" value="Eukaryota"/>
</dbReference>
<keyword evidence="11" id="KW-0067">ATP-binding</keyword>
<dbReference type="Gene3D" id="3.40.50.300">
    <property type="entry name" value="P-loop containing nucleotide triphosphate hydrolases"/>
    <property type="match status" value="1"/>
</dbReference>
<dbReference type="Gene3D" id="1.20.920.10">
    <property type="entry name" value="Bromodomain-like"/>
    <property type="match status" value="1"/>
</dbReference>
<evidence type="ECO:0000256" key="9">
    <source>
        <dbReference type="ARBA" id="ARBA00022807"/>
    </source>
</evidence>
<dbReference type="CDD" id="cd18793">
    <property type="entry name" value="SF2_C_SNF"/>
    <property type="match status" value="1"/>
</dbReference>
<dbReference type="InterPro" id="IPR001841">
    <property type="entry name" value="Znf_RING"/>
</dbReference>
<evidence type="ECO:0000256" key="14">
    <source>
        <dbReference type="PROSITE-ProRule" id="PRU00035"/>
    </source>
</evidence>
<dbReference type="eggNOG" id="KOG1827">
    <property type="taxonomic scope" value="Eukaryota"/>
</dbReference>
<keyword evidence="17" id="KW-1133">Transmembrane helix</keyword>
<dbReference type="GO" id="GO:0140658">
    <property type="term" value="F:ATP-dependent chromatin remodeler activity"/>
    <property type="evidence" value="ECO:0007669"/>
    <property type="project" value="EnsemblFungi"/>
</dbReference>
<dbReference type="CDD" id="cd17996">
    <property type="entry name" value="DEXHc_SMARCA2_SMARCA4"/>
    <property type="match status" value="1"/>
</dbReference>
<dbReference type="GO" id="GO:0042393">
    <property type="term" value="F:histone binding"/>
    <property type="evidence" value="ECO:0007669"/>
    <property type="project" value="InterPro"/>
</dbReference>
<dbReference type="InterPro" id="IPR014012">
    <property type="entry name" value="HSA_dom"/>
</dbReference>
<feature type="domain" description="Helicase C-terminal" evidence="21">
    <location>
        <begin position="1204"/>
        <end position="1360"/>
    </location>
</feature>
<dbReference type="VEuPathDB" id="FungiDB:C5L36_0B12210"/>
<dbReference type="SUPFAM" id="SSF47370">
    <property type="entry name" value="Bromodomain"/>
    <property type="match status" value="1"/>
</dbReference>